<dbReference type="CTD" id="8574917"/>
<dbReference type="RefSeq" id="XP_045097391.1">
    <property type="nucleotide sequence ID" value="XM_045235253.1"/>
</dbReference>
<keyword evidence="3" id="KW-0238">DNA-binding</keyword>
<dbReference type="EMBL" id="HE601000">
    <property type="protein sequence ID" value="CAP38490.2"/>
    <property type="molecule type" value="Genomic_DNA"/>
</dbReference>
<proteinExistence type="inferred from homology"/>
<protein>
    <submittedName>
        <fullName evidence="6">Protein CBG21674</fullName>
    </submittedName>
</protein>
<evidence type="ECO:0000313" key="6">
    <source>
        <dbReference type="EMBL" id="CAP38490.2"/>
    </source>
</evidence>
<dbReference type="KEGG" id="cbr:CBG_21674"/>
<dbReference type="InParanoid" id="A8Y0S0"/>
<evidence type="ECO:0000256" key="5">
    <source>
        <dbReference type="ARBA" id="ARBA00023242"/>
    </source>
</evidence>
<dbReference type="STRING" id="6238.A8Y0S0"/>
<dbReference type="PANTHER" id="PTHR13710">
    <property type="entry name" value="DNA HELICASE RECQ FAMILY MEMBER"/>
    <property type="match status" value="1"/>
</dbReference>
<dbReference type="AlphaFoldDB" id="A8Y0S0"/>
<dbReference type="InterPro" id="IPR027417">
    <property type="entry name" value="P-loop_NTPase"/>
</dbReference>
<dbReference type="eggNOG" id="KOG0351">
    <property type="taxonomic scope" value="Eukaryota"/>
</dbReference>
<keyword evidence="5" id="KW-0539">Nucleus</keyword>
<dbReference type="PANTHER" id="PTHR13710:SF153">
    <property type="entry name" value="RECQ-LIKE DNA HELICASE BLM"/>
    <property type="match status" value="1"/>
</dbReference>
<dbReference type="GeneID" id="8574917"/>
<comment type="similarity">
    <text evidence="1">Belongs to the helicase family. RecQ subfamily.</text>
</comment>
<evidence type="ECO:0000256" key="2">
    <source>
        <dbReference type="ARBA" id="ARBA00022801"/>
    </source>
</evidence>
<dbReference type="InterPro" id="IPR002464">
    <property type="entry name" value="DNA/RNA_helicase_DEAH_CS"/>
</dbReference>
<evidence type="ECO:0000256" key="4">
    <source>
        <dbReference type="ARBA" id="ARBA00023235"/>
    </source>
</evidence>
<reference evidence="6 7" key="2">
    <citation type="journal article" date="2011" name="PLoS Genet.">
        <title>Caenorhabditis briggsae recombinant inbred line genotypes reveal inter-strain incompatibility and the evolution of recombination.</title>
        <authorList>
            <person name="Ross J.A."/>
            <person name="Koboldt D.C."/>
            <person name="Staisch J.E."/>
            <person name="Chamberlin H.M."/>
            <person name="Gupta B.P."/>
            <person name="Miller R.D."/>
            <person name="Baird S.E."/>
            <person name="Haag E.S."/>
        </authorList>
    </citation>
    <scope>NUCLEOTIDE SEQUENCE [LARGE SCALE GENOMIC DNA]</scope>
    <source>
        <strain evidence="6 7">AF16</strain>
    </source>
</reference>
<organism evidence="6 7">
    <name type="scientific">Caenorhabditis briggsae</name>
    <dbReference type="NCBI Taxonomy" id="6238"/>
    <lineage>
        <taxon>Eukaryota</taxon>
        <taxon>Metazoa</taxon>
        <taxon>Ecdysozoa</taxon>
        <taxon>Nematoda</taxon>
        <taxon>Chromadorea</taxon>
        <taxon>Rhabditida</taxon>
        <taxon>Rhabditina</taxon>
        <taxon>Rhabditomorpha</taxon>
        <taxon>Rhabditoidea</taxon>
        <taxon>Rhabditidae</taxon>
        <taxon>Peloderinae</taxon>
        <taxon>Caenorhabditis</taxon>
    </lineage>
</organism>
<keyword evidence="7" id="KW-1185">Reference proteome</keyword>
<sequence>MDEPANMRELIGCEVLIADLFAGAEEDLYTVLRSANPSIKLLYATPEKVRSRAKAFLESFPATSADKLFLHTQKLETDLREMMEEEDMTDYDEVFDLNYDVDEAGNLYNIRIDSDDEDTMVDEISASGRLNSVFYTLHRRGLLARFVIDEAHCVSQWGHDFRPDYTKLHTL</sequence>
<gene>
    <name evidence="6 8" type="ORF">CBG21674</name>
    <name evidence="6" type="ORF">CBG_21674</name>
</gene>
<dbReference type="GO" id="GO:0016787">
    <property type="term" value="F:hydrolase activity"/>
    <property type="evidence" value="ECO:0007669"/>
    <property type="project" value="UniProtKB-KW"/>
</dbReference>
<dbReference type="PROSITE" id="PS00690">
    <property type="entry name" value="DEAH_ATP_HELICASE"/>
    <property type="match status" value="1"/>
</dbReference>
<name>A8Y0S0_CAEBR</name>
<dbReference type="GO" id="GO:0016853">
    <property type="term" value="F:isomerase activity"/>
    <property type="evidence" value="ECO:0007669"/>
    <property type="project" value="UniProtKB-KW"/>
</dbReference>
<evidence type="ECO:0000313" key="7">
    <source>
        <dbReference type="Proteomes" id="UP000008549"/>
    </source>
</evidence>
<reference evidence="6 7" key="1">
    <citation type="journal article" date="2003" name="PLoS Biol.">
        <title>The genome sequence of Caenorhabditis briggsae: a platform for comparative genomics.</title>
        <authorList>
            <person name="Stein L.D."/>
            <person name="Bao Z."/>
            <person name="Blasiar D."/>
            <person name="Blumenthal T."/>
            <person name="Brent M.R."/>
            <person name="Chen N."/>
            <person name="Chinwalla A."/>
            <person name="Clarke L."/>
            <person name="Clee C."/>
            <person name="Coghlan A."/>
            <person name="Coulson A."/>
            <person name="D'Eustachio P."/>
            <person name="Fitch D.H."/>
            <person name="Fulton L.A."/>
            <person name="Fulton R.E."/>
            <person name="Griffiths-Jones S."/>
            <person name="Harris T.W."/>
            <person name="Hillier L.W."/>
            <person name="Kamath R."/>
            <person name="Kuwabara P.E."/>
            <person name="Mardis E.R."/>
            <person name="Marra M.A."/>
            <person name="Miner T.L."/>
            <person name="Minx P."/>
            <person name="Mullikin J.C."/>
            <person name="Plumb R.W."/>
            <person name="Rogers J."/>
            <person name="Schein J.E."/>
            <person name="Sohrmann M."/>
            <person name="Spieth J."/>
            <person name="Stajich J.E."/>
            <person name="Wei C."/>
            <person name="Willey D."/>
            <person name="Wilson R.K."/>
            <person name="Durbin R."/>
            <person name="Waterston R.H."/>
        </authorList>
    </citation>
    <scope>NUCLEOTIDE SEQUENCE [LARGE SCALE GENOMIC DNA]</scope>
    <source>
        <strain evidence="6 7">AF16</strain>
    </source>
</reference>
<evidence type="ECO:0000313" key="8">
    <source>
        <dbReference type="WormBase" id="CBG21674"/>
    </source>
</evidence>
<dbReference type="GO" id="GO:0003677">
    <property type="term" value="F:DNA binding"/>
    <property type="evidence" value="ECO:0007669"/>
    <property type="project" value="UniProtKB-KW"/>
</dbReference>
<keyword evidence="2" id="KW-0378">Hydrolase</keyword>
<evidence type="ECO:0000256" key="1">
    <source>
        <dbReference type="ARBA" id="ARBA00005446"/>
    </source>
</evidence>
<keyword evidence="4" id="KW-0413">Isomerase</keyword>
<dbReference type="WormBase" id="CBG21674">
    <property type="protein sequence ID" value="CBP25934"/>
    <property type="gene ID" value="WBGene00040380"/>
</dbReference>
<evidence type="ECO:0000256" key="3">
    <source>
        <dbReference type="ARBA" id="ARBA00023125"/>
    </source>
</evidence>
<dbReference type="HOGENOM" id="CLU_1564293_0_0_1"/>
<accession>A8Y0S0</accession>
<dbReference type="Proteomes" id="UP000008549">
    <property type="component" value="Unassembled WGS sequence"/>
</dbReference>
<dbReference type="Gene3D" id="3.40.50.300">
    <property type="entry name" value="P-loop containing nucleotide triphosphate hydrolases"/>
    <property type="match status" value="1"/>
</dbReference>